<gene>
    <name evidence="1" type="ORF">GPX89_09170</name>
</gene>
<dbReference type="Proteomes" id="UP000466794">
    <property type="component" value="Unassembled WGS sequence"/>
</dbReference>
<proteinExistence type="predicted"/>
<protein>
    <submittedName>
        <fullName evidence="1">Uncharacterized protein</fullName>
    </submittedName>
</protein>
<sequence length="85" mass="9707">MQARIAAHASWARTEDRAARTANARRALMDKFERAVDPDGLLTPDERAFRAEHARKEHYLRLSRKSALARRRRNCRNKHNGGGAA</sequence>
<dbReference type="AlphaFoldDB" id="A0A7K1USU0"/>
<comment type="caution">
    <text evidence="1">The sequence shown here is derived from an EMBL/GenBank/DDBJ whole genome shotgun (WGS) entry which is preliminary data.</text>
</comment>
<name>A0A7K1USU0_9NOCA</name>
<dbReference type="EMBL" id="WRPP01000001">
    <property type="protein sequence ID" value="MVU77417.1"/>
    <property type="molecule type" value="Genomic_DNA"/>
</dbReference>
<organism evidence="1 2">
    <name type="scientific">Nocardia terrae</name>
    <dbReference type="NCBI Taxonomy" id="2675851"/>
    <lineage>
        <taxon>Bacteria</taxon>
        <taxon>Bacillati</taxon>
        <taxon>Actinomycetota</taxon>
        <taxon>Actinomycetes</taxon>
        <taxon>Mycobacteriales</taxon>
        <taxon>Nocardiaceae</taxon>
        <taxon>Nocardia</taxon>
    </lineage>
</organism>
<keyword evidence="2" id="KW-1185">Reference proteome</keyword>
<reference evidence="1 2" key="1">
    <citation type="submission" date="2019-12" db="EMBL/GenBank/DDBJ databases">
        <title>Nocardia sp. nov. ET3-3 isolated from soil.</title>
        <authorList>
            <person name="Kanchanasin P."/>
            <person name="Tanasupawat S."/>
            <person name="Yuki M."/>
            <person name="Kudo T."/>
        </authorList>
    </citation>
    <scope>NUCLEOTIDE SEQUENCE [LARGE SCALE GENOMIC DNA]</scope>
    <source>
        <strain evidence="1 2">ET3-3</strain>
    </source>
</reference>
<evidence type="ECO:0000313" key="2">
    <source>
        <dbReference type="Proteomes" id="UP000466794"/>
    </source>
</evidence>
<evidence type="ECO:0000313" key="1">
    <source>
        <dbReference type="EMBL" id="MVU77417.1"/>
    </source>
</evidence>
<accession>A0A7K1USU0</accession>